<dbReference type="Proteomes" id="UP000299102">
    <property type="component" value="Unassembled WGS sequence"/>
</dbReference>
<evidence type="ECO:0000256" key="1">
    <source>
        <dbReference type="SAM" id="MobiDB-lite"/>
    </source>
</evidence>
<evidence type="ECO:0000313" key="3">
    <source>
        <dbReference type="Proteomes" id="UP000299102"/>
    </source>
</evidence>
<dbReference type="EMBL" id="BGZK01000203">
    <property type="protein sequence ID" value="GBP28185.1"/>
    <property type="molecule type" value="Genomic_DNA"/>
</dbReference>
<organism evidence="2 3">
    <name type="scientific">Eumeta variegata</name>
    <name type="common">Bagworm moth</name>
    <name type="synonym">Eumeta japonica</name>
    <dbReference type="NCBI Taxonomy" id="151549"/>
    <lineage>
        <taxon>Eukaryota</taxon>
        <taxon>Metazoa</taxon>
        <taxon>Ecdysozoa</taxon>
        <taxon>Arthropoda</taxon>
        <taxon>Hexapoda</taxon>
        <taxon>Insecta</taxon>
        <taxon>Pterygota</taxon>
        <taxon>Neoptera</taxon>
        <taxon>Endopterygota</taxon>
        <taxon>Lepidoptera</taxon>
        <taxon>Glossata</taxon>
        <taxon>Ditrysia</taxon>
        <taxon>Tineoidea</taxon>
        <taxon>Psychidae</taxon>
        <taxon>Oiketicinae</taxon>
        <taxon>Eumeta</taxon>
    </lineage>
</organism>
<evidence type="ECO:0000313" key="2">
    <source>
        <dbReference type="EMBL" id="GBP28185.1"/>
    </source>
</evidence>
<feature type="region of interest" description="Disordered" evidence="1">
    <location>
        <begin position="1"/>
        <end position="31"/>
    </location>
</feature>
<accession>A0A4C1UP31</accession>
<proteinExistence type="predicted"/>
<keyword evidence="3" id="KW-1185">Reference proteome</keyword>
<dbReference type="AlphaFoldDB" id="A0A4C1UP31"/>
<sequence>MNPTGEQESRVPRRPAPAHAASTPARQERRTPARFLLQMSSSLIHLPFEVGVRRYNVFVGSSGPRRAGLCYLRQQTTTEPALAQRRGGRCGRLAGCTSRAHRRTSSALRNFHAFAPPDNTHITTASKRIAFECLRNNARG</sequence>
<gene>
    <name evidence="2" type="ORF">EVAR_76280_1</name>
</gene>
<reference evidence="2 3" key="1">
    <citation type="journal article" date="2019" name="Commun. Biol.">
        <title>The bagworm genome reveals a unique fibroin gene that provides high tensile strength.</title>
        <authorList>
            <person name="Kono N."/>
            <person name="Nakamura H."/>
            <person name="Ohtoshi R."/>
            <person name="Tomita M."/>
            <person name="Numata K."/>
            <person name="Arakawa K."/>
        </authorList>
    </citation>
    <scope>NUCLEOTIDE SEQUENCE [LARGE SCALE GENOMIC DNA]</scope>
</reference>
<name>A0A4C1UP31_EUMVA</name>
<protein>
    <submittedName>
        <fullName evidence="2">Uncharacterized protein</fullName>
    </submittedName>
</protein>
<comment type="caution">
    <text evidence="2">The sequence shown here is derived from an EMBL/GenBank/DDBJ whole genome shotgun (WGS) entry which is preliminary data.</text>
</comment>